<protein>
    <submittedName>
        <fullName evidence="1">Uncharacterized protein</fullName>
    </submittedName>
</protein>
<dbReference type="AlphaFoldDB" id="A0A058ZXX2"/>
<organism evidence="1">
    <name type="scientific">Eucalyptus grandis</name>
    <name type="common">Flooded gum</name>
    <dbReference type="NCBI Taxonomy" id="71139"/>
    <lineage>
        <taxon>Eukaryota</taxon>
        <taxon>Viridiplantae</taxon>
        <taxon>Streptophyta</taxon>
        <taxon>Embryophyta</taxon>
        <taxon>Tracheophyta</taxon>
        <taxon>Spermatophyta</taxon>
        <taxon>Magnoliopsida</taxon>
        <taxon>eudicotyledons</taxon>
        <taxon>Gunneridae</taxon>
        <taxon>Pentapetalae</taxon>
        <taxon>rosids</taxon>
        <taxon>malvids</taxon>
        <taxon>Myrtales</taxon>
        <taxon>Myrtaceae</taxon>
        <taxon>Myrtoideae</taxon>
        <taxon>Eucalypteae</taxon>
        <taxon>Eucalyptus</taxon>
    </lineage>
</organism>
<proteinExistence type="predicted"/>
<dbReference type="Gramene" id="KCW46304">
    <property type="protein sequence ID" value="KCW46304"/>
    <property type="gene ID" value="EUGRSUZ_K00168"/>
</dbReference>
<dbReference type="EMBL" id="KK198763">
    <property type="protein sequence ID" value="KCW46304.1"/>
    <property type="molecule type" value="Genomic_DNA"/>
</dbReference>
<name>A0A058ZXX2_EUCGR</name>
<reference evidence="1" key="1">
    <citation type="submission" date="2013-07" db="EMBL/GenBank/DDBJ databases">
        <title>The genome of Eucalyptus grandis.</title>
        <authorList>
            <person name="Schmutz J."/>
            <person name="Hayes R."/>
            <person name="Myburg A."/>
            <person name="Tuskan G."/>
            <person name="Grattapaglia D."/>
            <person name="Rokhsar D.S."/>
        </authorList>
    </citation>
    <scope>NUCLEOTIDE SEQUENCE</scope>
    <source>
        <tissue evidence="1">Leaf extractions</tissue>
    </source>
</reference>
<dbReference type="InParanoid" id="A0A058ZXX2"/>
<sequence>MISLKRSTTGDDEISNENGATRVFVVRRRGEQSASASGRFDTNEETVLQWRRSTMKIQGKYPPEEITETEKGDFSRHSEISQLYSTGAVRSSFFPHTRSSTAGSGGVVTILYLFRLKVARTMLRTDETEATNAT</sequence>
<accession>A0A058ZXX2</accession>
<evidence type="ECO:0000313" key="1">
    <source>
        <dbReference type="EMBL" id="KCW46304.1"/>
    </source>
</evidence>
<gene>
    <name evidence="1" type="ORF">EUGRSUZ_K00168</name>
</gene>